<dbReference type="AlphaFoldDB" id="X1LCK9"/>
<name>X1LCK9_9ZZZZ</name>
<gene>
    <name evidence="1" type="ORF">S06H3_00181</name>
</gene>
<dbReference type="EMBL" id="BARV01000026">
    <property type="protein sequence ID" value="GAH91883.1"/>
    <property type="molecule type" value="Genomic_DNA"/>
</dbReference>
<protein>
    <submittedName>
        <fullName evidence="1">Uncharacterized protein</fullName>
    </submittedName>
</protein>
<proteinExistence type="predicted"/>
<evidence type="ECO:0000313" key="1">
    <source>
        <dbReference type="EMBL" id="GAH91883.1"/>
    </source>
</evidence>
<reference evidence="1" key="1">
    <citation type="journal article" date="2014" name="Front. Microbiol.">
        <title>High frequency of phylogenetically diverse reductive dehalogenase-homologous genes in deep subseafloor sedimentary metagenomes.</title>
        <authorList>
            <person name="Kawai M."/>
            <person name="Futagami T."/>
            <person name="Toyoda A."/>
            <person name="Takaki Y."/>
            <person name="Nishi S."/>
            <person name="Hori S."/>
            <person name="Arai W."/>
            <person name="Tsubouchi T."/>
            <person name="Morono Y."/>
            <person name="Uchiyama I."/>
            <person name="Ito T."/>
            <person name="Fujiyama A."/>
            <person name="Inagaki F."/>
            <person name="Takami H."/>
        </authorList>
    </citation>
    <scope>NUCLEOTIDE SEQUENCE</scope>
    <source>
        <strain evidence="1">Expedition CK06-06</strain>
    </source>
</reference>
<comment type="caution">
    <text evidence="1">The sequence shown here is derived from an EMBL/GenBank/DDBJ whole genome shotgun (WGS) entry which is preliminary data.</text>
</comment>
<accession>X1LCK9</accession>
<organism evidence="1">
    <name type="scientific">marine sediment metagenome</name>
    <dbReference type="NCBI Taxonomy" id="412755"/>
    <lineage>
        <taxon>unclassified sequences</taxon>
        <taxon>metagenomes</taxon>
        <taxon>ecological metagenomes</taxon>
    </lineage>
</organism>
<sequence>MSVVRDLERCRSILLDISEREDCADLTHYNGYSVKIFVGGLERAIKRYKSEAKRVKKYYKG</sequence>